<dbReference type="OrthoDB" id="9814509at2"/>
<dbReference type="NCBIfam" id="TIGR03292">
    <property type="entry name" value="PhnH_redo"/>
    <property type="match status" value="1"/>
</dbReference>
<dbReference type="SUPFAM" id="SSF159709">
    <property type="entry name" value="PhnH-like"/>
    <property type="match status" value="1"/>
</dbReference>
<organism evidence="1 2">
    <name type="scientific">Actibacterium lipolyticum</name>
    <dbReference type="NCBI Taxonomy" id="1524263"/>
    <lineage>
        <taxon>Bacteria</taxon>
        <taxon>Pseudomonadati</taxon>
        <taxon>Pseudomonadota</taxon>
        <taxon>Alphaproteobacteria</taxon>
        <taxon>Rhodobacterales</taxon>
        <taxon>Roseobacteraceae</taxon>
        <taxon>Actibacterium</taxon>
    </lineage>
</organism>
<dbReference type="EC" id="2.7.8.37" evidence="1"/>
<keyword evidence="2" id="KW-1185">Reference proteome</keyword>
<name>A0A238JWV5_9RHOB</name>
<dbReference type="AlphaFoldDB" id="A0A238JWV5"/>
<keyword evidence="1" id="KW-0808">Transferase</keyword>
<dbReference type="Gene3D" id="3.40.50.11310">
    <property type="entry name" value="Bacterial phosphonate metabolism protein PhnH"/>
    <property type="match status" value="1"/>
</dbReference>
<dbReference type="Pfam" id="PF05845">
    <property type="entry name" value="PhnH"/>
    <property type="match status" value="1"/>
</dbReference>
<dbReference type="PIRSF" id="PIRSF020680">
    <property type="entry name" value="PhnH"/>
    <property type="match status" value="1"/>
</dbReference>
<protein>
    <submittedName>
        <fullName evidence="1">Alpha-D-ribose 1-methylphosphonate 5-triphosphate synthase subunit PhnH</fullName>
        <ecNumber evidence="1">2.7.8.37</ecNumber>
    </submittedName>
</protein>
<evidence type="ECO:0000313" key="2">
    <source>
        <dbReference type="Proteomes" id="UP000202922"/>
    </source>
</evidence>
<dbReference type="EMBL" id="FXYE01000001">
    <property type="protein sequence ID" value="SMX34322.1"/>
    <property type="molecule type" value="Genomic_DNA"/>
</dbReference>
<sequence length="190" mass="20052">MTTEASLTGGFENTPVDAAHAFRVALNTMARPGHIETVTGAKPPAPLSVAAGALLLTLADDETPVYLAPSHDLPEVRDWITFHTGAPLSDPAEAVFAVGGWSALRPLDHFRIGVPEYPDRSATLIVEMVGLENHGAILTGPGIQHSARLSLPAVEAFRANSALFPLGLDFYLTAGNNLAALPRTTKIERA</sequence>
<dbReference type="InterPro" id="IPR038058">
    <property type="entry name" value="PhnH-like_sp"/>
</dbReference>
<dbReference type="Proteomes" id="UP000202922">
    <property type="component" value="Unassembled WGS sequence"/>
</dbReference>
<reference evidence="2" key="1">
    <citation type="submission" date="2017-05" db="EMBL/GenBank/DDBJ databases">
        <authorList>
            <person name="Rodrigo-Torres L."/>
            <person name="Arahal R. D."/>
            <person name="Lucena T."/>
        </authorList>
    </citation>
    <scope>NUCLEOTIDE SEQUENCE [LARGE SCALE GENOMIC DNA]</scope>
    <source>
        <strain evidence="2">CECT 8621</strain>
    </source>
</reference>
<proteinExistence type="predicted"/>
<dbReference type="InterPro" id="IPR008772">
    <property type="entry name" value="Phosphonate_metab_PhnH"/>
</dbReference>
<accession>A0A238JWV5</accession>
<evidence type="ECO:0000313" key="1">
    <source>
        <dbReference type="EMBL" id="SMX34322.1"/>
    </source>
</evidence>
<dbReference type="GO" id="GO:0019634">
    <property type="term" value="P:organic phosphonate metabolic process"/>
    <property type="evidence" value="ECO:0007669"/>
    <property type="project" value="InterPro"/>
</dbReference>
<dbReference type="GO" id="GO:0061693">
    <property type="term" value="F:alpha-D-ribose 1-methylphosphonate 5-triphosphate synthase activity"/>
    <property type="evidence" value="ECO:0007669"/>
    <property type="project" value="UniProtKB-EC"/>
</dbReference>
<gene>
    <name evidence="1" type="primary">phnH</name>
    <name evidence="1" type="ORF">COL8621_01252</name>
</gene>
<dbReference type="RefSeq" id="WP_093966392.1">
    <property type="nucleotide sequence ID" value="NZ_FXYE01000001.1"/>
</dbReference>